<comment type="caution">
    <text evidence="2">The sequence shown here is derived from an EMBL/GenBank/DDBJ whole genome shotgun (WGS) entry which is preliminary data.</text>
</comment>
<evidence type="ECO:0000256" key="1">
    <source>
        <dbReference type="SAM" id="MobiDB-lite"/>
    </source>
</evidence>
<proteinExistence type="predicted"/>
<name>V5HU13_BYSSN</name>
<organism evidence="2 3">
    <name type="scientific">Byssochlamys spectabilis (strain No. 5 / NBRC 109023)</name>
    <name type="common">Paecilomyces variotii</name>
    <dbReference type="NCBI Taxonomy" id="1356009"/>
    <lineage>
        <taxon>Eukaryota</taxon>
        <taxon>Fungi</taxon>
        <taxon>Dikarya</taxon>
        <taxon>Ascomycota</taxon>
        <taxon>Pezizomycotina</taxon>
        <taxon>Eurotiomycetes</taxon>
        <taxon>Eurotiomycetidae</taxon>
        <taxon>Eurotiales</taxon>
        <taxon>Thermoascaceae</taxon>
        <taxon>Paecilomyces</taxon>
    </lineage>
</organism>
<dbReference type="InParanoid" id="V5HU13"/>
<dbReference type="HOGENOM" id="CLU_2026380_0_0_1"/>
<evidence type="ECO:0000313" key="2">
    <source>
        <dbReference type="EMBL" id="GAD93060.1"/>
    </source>
</evidence>
<dbReference type="AlphaFoldDB" id="V5HU13"/>
<evidence type="ECO:0000313" key="3">
    <source>
        <dbReference type="Proteomes" id="UP000018001"/>
    </source>
</evidence>
<feature type="compositionally biased region" description="Basic and acidic residues" evidence="1">
    <location>
        <begin position="1"/>
        <end position="40"/>
    </location>
</feature>
<dbReference type="Proteomes" id="UP000018001">
    <property type="component" value="Unassembled WGS sequence"/>
</dbReference>
<dbReference type="EMBL" id="BAUL01000043">
    <property type="protein sequence ID" value="GAD93060.1"/>
    <property type="molecule type" value="Genomic_DNA"/>
</dbReference>
<sequence length="122" mass="14124">MSESSKVRIGDFNMPREEVSDVLREEDPEKSRADPHVAHDRKPKKRDPNQPNRAPTANKHTSGGGSAAKRLSRSRSKDIEEVYERIVFLGSLRSILLQDTIQFLIENSLHRMVKDFFFRRSF</sequence>
<keyword evidence="3" id="KW-1185">Reference proteome</keyword>
<feature type="region of interest" description="Disordered" evidence="1">
    <location>
        <begin position="1"/>
        <end position="76"/>
    </location>
</feature>
<reference evidence="3" key="1">
    <citation type="journal article" date="2014" name="Genome Announc.">
        <title>Draft genome sequence of the formaldehyde-resistant fungus Byssochlamys spectabilis No. 5 (anamorph Paecilomyces variotii No. 5) (NBRC109023).</title>
        <authorList>
            <person name="Oka T."/>
            <person name="Ekino K."/>
            <person name="Fukuda K."/>
            <person name="Nomura Y."/>
        </authorList>
    </citation>
    <scope>NUCLEOTIDE SEQUENCE [LARGE SCALE GENOMIC DNA]</scope>
    <source>
        <strain evidence="3">No. 5 / NBRC 109023</strain>
    </source>
</reference>
<feature type="compositionally biased region" description="Polar residues" evidence="1">
    <location>
        <begin position="49"/>
        <end position="61"/>
    </location>
</feature>
<accession>V5HU13</accession>
<protein>
    <submittedName>
        <fullName evidence="2">Uncharacterized protein</fullName>
    </submittedName>
</protein>
<gene>
    <name evidence="2" type="ORF">PVAR5_1660</name>
</gene>